<proteinExistence type="inferred from homology"/>
<accession>A0A1M5C4S8</accession>
<dbReference type="PANTHER" id="PTHR42784">
    <property type="entry name" value="PYRANOSE 2-OXIDASE"/>
    <property type="match status" value="1"/>
</dbReference>
<dbReference type="InterPro" id="IPR000172">
    <property type="entry name" value="GMC_OxRdtase_N"/>
</dbReference>
<dbReference type="AlphaFoldDB" id="A0A1M5C4S8"/>
<dbReference type="STRING" id="1122133.SAMN02745157_2207"/>
<dbReference type="InterPro" id="IPR007867">
    <property type="entry name" value="GMC_OxRtase_C"/>
</dbReference>
<evidence type="ECO:0000256" key="1">
    <source>
        <dbReference type="ARBA" id="ARBA00001974"/>
    </source>
</evidence>
<keyword evidence="4" id="KW-0274">FAD</keyword>
<gene>
    <name evidence="8" type="ORF">SAMN02745157_2207</name>
</gene>
<dbReference type="SUPFAM" id="SSF54373">
    <property type="entry name" value="FAD-linked reductases, C-terminal domain"/>
    <property type="match status" value="1"/>
</dbReference>
<evidence type="ECO:0000256" key="5">
    <source>
        <dbReference type="ARBA" id="ARBA00023002"/>
    </source>
</evidence>
<feature type="domain" description="Glucose-methanol-choline oxidoreductase N-terminal" evidence="6">
    <location>
        <begin position="7"/>
        <end position="290"/>
    </location>
</feature>
<protein>
    <submittedName>
        <fullName evidence="8">Choline dehydrogenase</fullName>
    </submittedName>
</protein>
<dbReference type="Proteomes" id="UP000184485">
    <property type="component" value="Unassembled WGS sequence"/>
</dbReference>
<dbReference type="Pfam" id="PF00732">
    <property type="entry name" value="GMC_oxred_N"/>
    <property type="match status" value="1"/>
</dbReference>
<evidence type="ECO:0000256" key="3">
    <source>
        <dbReference type="ARBA" id="ARBA00022630"/>
    </source>
</evidence>
<evidence type="ECO:0000259" key="6">
    <source>
        <dbReference type="Pfam" id="PF00732"/>
    </source>
</evidence>
<dbReference type="OrthoDB" id="9798604at2"/>
<reference evidence="8 9" key="1">
    <citation type="submission" date="2016-11" db="EMBL/GenBank/DDBJ databases">
        <authorList>
            <person name="Jaros S."/>
            <person name="Januszkiewicz K."/>
            <person name="Wedrychowicz H."/>
        </authorList>
    </citation>
    <scope>NUCLEOTIDE SEQUENCE [LARGE SCALE GENOMIC DNA]</scope>
    <source>
        <strain evidence="8 9">DSM 19436</strain>
    </source>
</reference>
<dbReference type="RefSeq" id="WP_073052931.1">
    <property type="nucleotide sequence ID" value="NZ_FQUP01000002.1"/>
</dbReference>
<keyword evidence="3" id="KW-0285">Flavoprotein</keyword>
<dbReference type="GO" id="GO:0050660">
    <property type="term" value="F:flavin adenine dinucleotide binding"/>
    <property type="evidence" value="ECO:0007669"/>
    <property type="project" value="InterPro"/>
</dbReference>
<comment type="similarity">
    <text evidence="2">Belongs to the GMC oxidoreductase family.</text>
</comment>
<keyword evidence="9" id="KW-1185">Reference proteome</keyword>
<dbReference type="Gene3D" id="3.50.50.60">
    <property type="entry name" value="FAD/NAD(P)-binding domain"/>
    <property type="match status" value="2"/>
</dbReference>
<dbReference type="Pfam" id="PF05199">
    <property type="entry name" value="GMC_oxred_C"/>
    <property type="match status" value="1"/>
</dbReference>
<evidence type="ECO:0000313" key="8">
    <source>
        <dbReference type="EMBL" id="SHF49442.1"/>
    </source>
</evidence>
<dbReference type="SUPFAM" id="SSF51905">
    <property type="entry name" value="FAD/NAD(P)-binding domain"/>
    <property type="match status" value="1"/>
</dbReference>
<sequence length="551" mass="60127">MTEMVFDALVIGSGAAGSFAARELTAQGLRVVQLEAGPEIGPGHFDATKNPRQTEINLWQRAKATALGQAIQARAAFFDGRMRRLFVSDRQNPYSTPPDAPFLWIRGRQAGGRTHTFGRVLVRWTDDDFKMQSRTGKGVDWPIDYRELEPFYEEVERVLELYGQVEGAPTMPDSIYAHRSELTEAERLFKQAVETRWPERRVVTWRYLGPEPTRVLKPMRDALASGRLAIRYDTIASKVLTDDSGVRAVGAEVINARTGQVETLRARSVVVCASPIESVRLLLNSASPHHPTGLANSSGTLGRYFMDQIPVVAAGVFPATRGASTADTAPADPFYRPSGGIFLPRFIGPDGASGTGDFAFQGTVGRNQSPASRPSRFSFFGFSAMEPDADNRITLDPRRKDRWGIPIPHIRCKMGAMDAQTARQAMAALEETVEGAGCEVEFVGSPLGLNEKGRGAYPDADWFSRTAFRALFRRTIAMGAAIHETGGARMGSTRTNSVLDGLNRSWDVPNLLVTDASAFAGSGVAGTTLTIMAMTVRACRHLASQLKEGRL</sequence>
<evidence type="ECO:0000259" key="7">
    <source>
        <dbReference type="Pfam" id="PF05199"/>
    </source>
</evidence>
<name>A0A1M5C4S8_9HYPH</name>
<dbReference type="GO" id="GO:0016614">
    <property type="term" value="F:oxidoreductase activity, acting on CH-OH group of donors"/>
    <property type="evidence" value="ECO:0007669"/>
    <property type="project" value="InterPro"/>
</dbReference>
<dbReference type="InterPro" id="IPR051473">
    <property type="entry name" value="P2Ox-like"/>
</dbReference>
<dbReference type="EMBL" id="FQUP01000002">
    <property type="protein sequence ID" value="SHF49442.1"/>
    <property type="molecule type" value="Genomic_DNA"/>
</dbReference>
<keyword evidence="5" id="KW-0560">Oxidoreductase</keyword>
<dbReference type="PANTHER" id="PTHR42784:SF1">
    <property type="entry name" value="PYRANOSE 2-OXIDASE"/>
    <property type="match status" value="1"/>
</dbReference>
<evidence type="ECO:0000256" key="4">
    <source>
        <dbReference type="ARBA" id="ARBA00022827"/>
    </source>
</evidence>
<dbReference type="InterPro" id="IPR036188">
    <property type="entry name" value="FAD/NAD-bd_sf"/>
</dbReference>
<evidence type="ECO:0000256" key="2">
    <source>
        <dbReference type="ARBA" id="ARBA00010790"/>
    </source>
</evidence>
<feature type="domain" description="Glucose-methanol-choline oxidoreductase C-terminal" evidence="7">
    <location>
        <begin position="387"/>
        <end position="534"/>
    </location>
</feature>
<comment type="cofactor">
    <cofactor evidence="1">
        <name>FAD</name>
        <dbReference type="ChEBI" id="CHEBI:57692"/>
    </cofactor>
</comment>
<organism evidence="8 9">
    <name type="scientific">Kaistia soli DSM 19436</name>
    <dbReference type="NCBI Taxonomy" id="1122133"/>
    <lineage>
        <taxon>Bacteria</taxon>
        <taxon>Pseudomonadati</taxon>
        <taxon>Pseudomonadota</taxon>
        <taxon>Alphaproteobacteria</taxon>
        <taxon>Hyphomicrobiales</taxon>
        <taxon>Kaistiaceae</taxon>
        <taxon>Kaistia</taxon>
    </lineage>
</organism>
<evidence type="ECO:0000313" key="9">
    <source>
        <dbReference type="Proteomes" id="UP000184485"/>
    </source>
</evidence>